<dbReference type="RefSeq" id="WP_133504420.1">
    <property type="nucleotide sequence ID" value="NZ_SNXC01000013.1"/>
</dbReference>
<name>A0A4R6M6C2_9GAMM</name>
<evidence type="ECO:0008006" key="4">
    <source>
        <dbReference type="Google" id="ProtNLM"/>
    </source>
</evidence>
<proteinExistence type="predicted"/>
<dbReference type="InterPro" id="IPR046513">
    <property type="entry name" value="DUF6691"/>
</dbReference>
<evidence type="ECO:0000313" key="3">
    <source>
        <dbReference type="Proteomes" id="UP000294656"/>
    </source>
</evidence>
<reference evidence="2 3" key="1">
    <citation type="submission" date="2019-03" db="EMBL/GenBank/DDBJ databases">
        <title>Genomic Encyclopedia of Type Strains, Phase III (KMG-III): the genomes of soil and plant-associated and newly described type strains.</title>
        <authorList>
            <person name="Whitman W."/>
        </authorList>
    </citation>
    <scope>NUCLEOTIDE SEQUENCE [LARGE SCALE GENOMIC DNA]</scope>
    <source>
        <strain evidence="2 3">CECT 7378</strain>
    </source>
</reference>
<dbReference type="Pfam" id="PF20398">
    <property type="entry name" value="DUF6691"/>
    <property type="match status" value="1"/>
</dbReference>
<keyword evidence="1" id="KW-0472">Membrane</keyword>
<keyword evidence="3" id="KW-1185">Reference proteome</keyword>
<evidence type="ECO:0000313" key="2">
    <source>
        <dbReference type="EMBL" id="TDO96927.1"/>
    </source>
</evidence>
<dbReference type="OrthoDB" id="9790409at2"/>
<keyword evidence="1" id="KW-0812">Transmembrane</keyword>
<dbReference type="AlphaFoldDB" id="A0A4R6M6C2"/>
<feature type="transmembrane region" description="Helical" evidence="1">
    <location>
        <begin position="106"/>
        <end position="130"/>
    </location>
</feature>
<accession>A0A4R6M6C2</accession>
<sequence length="145" mass="15707">MNAFNYFLSGLLFGAGLMISGMANPENVIGFLDIFGEWNPSLLFVMASAVSVGLVANVIRKKRSRPFIAVDWQIPSKTNIDRDLVIGATIFGIGWGLSGYCPGPGLLAAFLSPSSGLLFFISLIVGSYIFEKKGRFFPSHLPSLR</sequence>
<keyword evidence="1" id="KW-1133">Transmembrane helix</keyword>
<protein>
    <recommendedName>
        <fullName evidence="4">Sulphur transport domain-containing protein</fullName>
    </recommendedName>
</protein>
<dbReference type="EMBL" id="SNXC01000013">
    <property type="protein sequence ID" value="TDO96927.1"/>
    <property type="molecule type" value="Genomic_DNA"/>
</dbReference>
<comment type="caution">
    <text evidence="2">The sequence shown here is derived from an EMBL/GenBank/DDBJ whole genome shotgun (WGS) entry which is preliminary data.</text>
</comment>
<evidence type="ECO:0000256" key="1">
    <source>
        <dbReference type="SAM" id="Phobius"/>
    </source>
</evidence>
<gene>
    <name evidence="2" type="ORF">DFP79_2698</name>
</gene>
<feature type="transmembrane region" description="Helical" evidence="1">
    <location>
        <begin position="41"/>
        <end position="59"/>
    </location>
</feature>
<dbReference type="Proteomes" id="UP000294656">
    <property type="component" value="Unassembled WGS sequence"/>
</dbReference>
<organism evidence="2 3">
    <name type="scientific">Marinomonas balearica</name>
    <dbReference type="NCBI Taxonomy" id="491947"/>
    <lineage>
        <taxon>Bacteria</taxon>
        <taxon>Pseudomonadati</taxon>
        <taxon>Pseudomonadota</taxon>
        <taxon>Gammaproteobacteria</taxon>
        <taxon>Oceanospirillales</taxon>
        <taxon>Oceanospirillaceae</taxon>
        <taxon>Marinomonas</taxon>
    </lineage>
</organism>
<feature type="transmembrane region" description="Helical" evidence="1">
    <location>
        <begin position="80"/>
        <end position="100"/>
    </location>
</feature>